<reference evidence="2" key="1">
    <citation type="submission" date="2021-01" db="EMBL/GenBank/DDBJ databases">
        <authorList>
            <person name="Corre E."/>
            <person name="Pelletier E."/>
            <person name="Niang G."/>
            <person name="Scheremetjew M."/>
            <person name="Finn R."/>
            <person name="Kale V."/>
            <person name="Holt S."/>
            <person name="Cochrane G."/>
            <person name="Meng A."/>
            <person name="Brown T."/>
            <person name="Cohen L."/>
        </authorList>
    </citation>
    <scope>NUCLEOTIDE SEQUENCE</scope>
    <source>
        <strain evidence="2">BC52</strain>
    </source>
</reference>
<dbReference type="InterPro" id="IPR052567">
    <property type="entry name" value="OP_Dioxygenase"/>
</dbReference>
<evidence type="ECO:0000313" key="2">
    <source>
        <dbReference type="EMBL" id="CAD9651855.1"/>
    </source>
</evidence>
<dbReference type="SUPFAM" id="SSF109604">
    <property type="entry name" value="HD-domain/PDEase-like"/>
    <property type="match status" value="1"/>
</dbReference>
<sequence length="485" mass="54256">MFGKLLLQPFARGVGRFTHRWYSHGINNPVTRAQIAERACERIGSLFERFGDSNYIGEPITTTEHSLQAALMARDAGEPEDVIAAALLHDVGHLLGLEAGFEPGMDGCGTPNHENIGHDFLLELGLPPSVAFLCKHHVSAKRYLCLREPGYYDRLSEASKTTLDHQGGFMTEEEASALEKDERWPTVLRFRTYDESAKEPNVKVPSVESFLPTIRSLITEANQKYLPSPYATTYVLSQEQLRRWDQDGMLVIRNALNEKQISELCSMAVEVGSFPLDEGPWLVHHEAVGEEGIQKRLCRVENFCNYHKKWGALCFGVVQDLVSQVEREPAVLFKDKLNFKGPGGGGFLCHQDATAYVTDQLATRHVSVMVAIDAATPENGCLQVAPGWHKKGILDHEDGVIKPELEKEMKFTNILVNPGDIVLFDSYLPHKSDGNATTGWRRLAYLTFNKLSEGNLHKEYYLKKADMMQRGAISINLDFGGRIVL</sequence>
<name>A0A7S2VUY7_9EUKA</name>
<dbReference type="CDD" id="cd00077">
    <property type="entry name" value="HDc"/>
    <property type="match status" value="1"/>
</dbReference>
<dbReference type="Gene3D" id="1.10.3210.10">
    <property type="entry name" value="Hypothetical protein af1432"/>
    <property type="match status" value="1"/>
</dbReference>
<protein>
    <recommendedName>
        <fullName evidence="1">HD domain-containing protein</fullName>
    </recommendedName>
</protein>
<gene>
    <name evidence="2" type="ORF">NSPH01132_LOCUS1326</name>
</gene>
<dbReference type="PANTHER" id="PTHR40202">
    <property type="match status" value="1"/>
</dbReference>
<dbReference type="Gene3D" id="2.60.120.620">
    <property type="entry name" value="q2cbj1_9rhob like domain"/>
    <property type="match status" value="1"/>
</dbReference>
<dbReference type="EMBL" id="HBHC01002207">
    <property type="protein sequence ID" value="CAD9651855.1"/>
    <property type="molecule type" value="Transcribed_RNA"/>
</dbReference>
<organism evidence="2">
    <name type="scientific">Norrisiella sphaerica</name>
    <dbReference type="NCBI Taxonomy" id="552664"/>
    <lineage>
        <taxon>Eukaryota</taxon>
        <taxon>Sar</taxon>
        <taxon>Rhizaria</taxon>
        <taxon>Cercozoa</taxon>
        <taxon>Chlorarachniophyceae</taxon>
        <taxon>Norrisiella</taxon>
    </lineage>
</organism>
<dbReference type="Pfam" id="PF05721">
    <property type="entry name" value="PhyH"/>
    <property type="match status" value="1"/>
</dbReference>
<evidence type="ECO:0000259" key="1">
    <source>
        <dbReference type="Pfam" id="PF01966"/>
    </source>
</evidence>
<dbReference type="InterPro" id="IPR008775">
    <property type="entry name" value="Phytyl_CoA_dOase-like"/>
</dbReference>
<accession>A0A7S2VUY7</accession>
<feature type="domain" description="HD" evidence="1">
    <location>
        <begin position="64"/>
        <end position="142"/>
    </location>
</feature>
<dbReference type="InterPro" id="IPR006674">
    <property type="entry name" value="HD_domain"/>
</dbReference>
<dbReference type="PANTHER" id="PTHR40202:SF1">
    <property type="entry name" value="HD DOMAIN-CONTAINING PROTEIN"/>
    <property type="match status" value="1"/>
</dbReference>
<dbReference type="Pfam" id="PF01966">
    <property type="entry name" value="HD"/>
    <property type="match status" value="1"/>
</dbReference>
<dbReference type="AlphaFoldDB" id="A0A7S2VUY7"/>
<dbReference type="InterPro" id="IPR003607">
    <property type="entry name" value="HD/PDEase_dom"/>
</dbReference>
<dbReference type="SUPFAM" id="SSF51197">
    <property type="entry name" value="Clavaminate synthase-like"/>
    <property type="match status" value="1"/>
</dbReference>
<proteinExistence type="predicted"/>